<dbReference type="CDD" id="cd00051">
    <property type="entry name" value="EFh"/>
    <property type="match status" value="1"/>
</dbReference>
<keyword evidence="5" id="KW-1185">Reference proteome</keyword>
<reference evidence="4" key="2">
    <citation type="journal article" date="2023" name="Microbiol Resour">
        <title>Decontamination and Annotation of the Draft Genome Sequence of the Oomycete Lagenidium giganteum ARSEF 373.</title>
        <authorList>
            <person name="Morgan W.R."/>
            <person name="Tartar A."/>
        </authorList>
    </citation>
    <scope>NUCLEOTIDE SEQUENCE</scope>
    <source>
        <strain evidence="4">ARSEF 373</strain>
    </source>
</reference>
<dbReference type="Pfam" id="PF13499">
    <property type="entry name" value="EF-hand_7"/>
    <property type="match status" value="1"/>
</dbReference>
<evidence type="ECO:0000259" key="3">
    <source>
        <dbReference type="PROSITE" id="PS50222"/>
    </source>
</evidence>
<feature type="domain" description="EF-hand" evidence="3">
    <location>
        <begin position="455"/>
        <end position="490"/>
    </location>
</feature>
<dbReference type="SUPFAM" id="SSF47473">
    <property type="entry name" value="EF-hand"/>
    <property type="match status" value="1"/>
</dbReference>
<dbReference type="InterPro" id="IPR002048">
    <property type="entry name" value="EF_hand_dom"/>
</dbReference>
<dbReference type="Proteomes" id="UP001146120">
    <property type="component" value="Unassembled WGS sequence"/>
</dbReference>
<name>A0AAV2YUD5_9STRA</name>
<comment type="caution">
    <text evidence="4">The sequence shown here is derived from an EMBL/GenBank/DDBJ whole genome shotgun (WGS) entry which is preliminary data.</text>
</comment>
<dbReference type="PROSITE" id="PS00018">
    <property type="entry name" value="EF_HAND_1"/>
    <property type="match status" value="2"/>
</dbReference>
<feature type="domain" description="EF-hand" evidence="3">
    <location>
        <begin position="499"/>
        <end position="534"/>
    </location>
</feature>
<dbReference type="EMBL" id="DAKRPA010000140">
    <property type="protein sequence ID" value="DAZ97301.1"/>
    <property type="molecule type" value="Genomic_DNA"/>
</dbReference>
<reference evidence="4" key="1">
    <citation type="submission" date="2022-11" db="EMBL/GenBank/DDBJ databases">
        <authorList>
            <person name="Morgan W.R."/>
            <person name="Tartar A."/>
        </authorList>
    </citation>
    <scope>NUCLEOTIDE SEQUENCE</scope>
    <source>
        <strain evidence="4">ARSEF 373</strain>
    </source>
</reference>
<keyword evidence="1" id="KW-0106">Calcium</keyword>
<dbReference type="SMART" id="SM00054">
    <property type="entry name" value="EFh"/>
    <property type="match status" value="2"/>
</dbReference>
<dbReference type="GO" id="GO:0005509">
    <property type="term" value="F:calcium ion binding"/>
    <property type="evidence" value="ECO:0007669"/>
    <property type="project" value="InterPro"/>
</dbReference>
<evidence type="ECO:0000256" key="1">
    <source>
        <dbReference type="ARBA" id="ARBA00022837"/>
    </source>
</evidence>
<accession>A0AAV2YUD5</accession>
<organism evidence="4 5">
    <name type="scientific">Lagenidium giganteum</name>
    <dbReference type="NCBI Taxonomy" id="4803"/>
    <lineage>
        <taxon>Eukaryota</taxon>
        <taxon>Sar</taxon>
        <taxon>Stramenopiles</taxon>
        <taxon>Oomycota</taxon>
        <taxon>Peronosporomycetes</taxon>
        <taxon>Pythiales</taxon>
        <taxon>Pythiaceae</taxon>
    </lineage>
</organism>
<evidence type="ECO:0000313" key="5">
    <source>
        <dbReference type="Proteomes" id="UP001146120"/>
    </source>
</evidence>
<dbReference type="Gene3D" id="1.10.238.10">
    <property type="entry name" value="EF-hand"/>
    <property type="match status" value="1"/>
</dbReference>
<dbReference type="PROSITE" id="PS50222">
    <property type="entry name" value="EF_HAND_2"/>
    <property type="match status" value="2"/>
</dbReference>
<gene>
    <name evidence="4" type="ORF">N0F65_009834</name>
</gene>
<feature type="region of interest" description="Disordered" evidence="2">
    <location>
        <begin position="1"/>
        <end position="28"/>
    </location>
</feature>
<dbReference type="InterPro" id="IPR011992">
    <property type="entry name" value="EF-hand-dom_pair"/>
</dbReference>
<evidence type="ECO:0000313" key="4">
    <source>
        <dbReference type="EMBL" id="DAZ97301.1"/>
    </source>
</evidence>
<proteinExistence type="predicted"/>
<protein>
    <recommendedName>
        <fullName evidence="3">EF-hand domain-containing protein</fullName>
    </recommendedName>
</protein>
<dbReference type="InterPro" id="IPR018247">
    <property type="entry name" value="EF_Hand_1_Ca_BS"/>
</dbReference>
<evidence type="ECO:0000256" key="2">
    <source>
        <dbReference type="SAM" id="MobiDB-lite"/>
    </source>
</evidence>
<dbReference type="AlphaFoldDB" id="A0AAV2YUD5"/>
<sequence length="651" mass="75535">MASEEIYRQPASPTKRSLAKHRKAPRALPVLTPRSRQRWLQDAQEWHASASLYLDLQHQLDGSDLQLRAADTTMIESPSLLTAAEHATASFAAIVAVDAEPDRTEVCHTVKPSANVSPKSSPVVGKSSSSPLYARSDDVLVLPTPRKKVSKCSKQPARSPRKLRVEPLLSEEMRAQLHNHVQEQIQGDMWSSEVRSRLARPLSASTFCGRDSPQGNALTAPKFQPNRQSHEPVVYFPYSKLVHDSVRKVARCRAAQKAWLQLLAAARALACKLRFVRRFCFPQLIQSHRRRMKARVAIQRCFRRHHWWKQVTIVPISLEFVSDLVARGLKLAWARRVIAMTVESWYIREREVRRHMAWRRRCLHRWVAKTRVCRFVHMVWVVQWFHRKRCLNIEEMERELRMLEQLERQVRVEYDAIFVTNFGKQLLKKEHAIWRATVKAHQQPLLQSTNDSPAAALHGLQQCFRLFDLDNSGTMDLDEFQLMLSSLRAQKNKPKKRKLTVAQTRDLFESLDEDGNGRISFDEFAAWWEDNIPVNSSSAAVTFLANGLESLIVNSRGLLFWLLGRKDQLEKRFVKKLLRKRAMEKQKRDYLDARNQEDTHGFRCPRCGRRCGLRRDSNDHVKQMCTDNDVVVDCYILARWVREEKLRVLGD</sequence>